<dbReference type="EMBL" id="LS991949">
    <property type="protein sequence ID" value="SYV89539.1"/>
    <property type="molecule type" value="Genomic_DNA"/>
</dbReference>
<evidence type="ECO:0000256" key="2">
    <source>
        <dbReference type="ARBA" id="ARBA00022679"/>
    </source>
</evidence>
<dbReference type="GO" id="GO:0006396">
    <property type="term" value="P:RNA processing"/>
    <property type="evidence" value="ECO:0007669"/>
    <property type="project" value="InterPro"/>
</dbReference>
<evidence type="ECO:0000313" key="4">
    <source>
        <dbReference type="EMBL" id="SYV89539.1"/>
    </source>
</evidence>
<dbReference type="Proteomes" id="UP000259864">
    <property type="component" value="Chromosome 1"/>
</dbReference>
<protein>
    <submittedName>
        <fullName evidence="4">SpoU rRNA methylase family protein domain-containing protein</fullName>
    </submittedName>
</protein>
<dbReference type="InterPro" id="IPR029026">
    <property type="entry name" value="tRNA_m1G_MTases_N"/>
</dbReference>
<accession>A0A3B0NYS8</accession>
<dbReference type="Pfam" id="PF00588">
    <property type="entry name" value="SpoU_methylase"/>
    <property type="match status" value="1"/>
</dbReference>
<dbReference type="Gene3D" id="3.40.1280.10">
    <property type="match status" value="1"/>
</dbReference>
<dbReference type="GO" id="GO:0008173">
    <property type="term" value="F:RNA methyltransferase activity"/>
    <property type="evidence" value="ECO:0007669"/>
    <property type="project" value="InterPro"/>
</dbReference>
<organism evidence="4 5">
    <name type="scientific">Metamycoplasma alkalescens</name>
    <dbReference type="NCBI Taxonomy" id="45363"/>
    <lineage>
        <taxon>Bacteria</taxon>
        <taxon>Bacillati</taxon>
        <taxon>Mycoplasmatota</taxon>
        <taxon>Mycoplasmoidales</taxon>
        <taxon>Metamycoplasmataceae</taxon>
        <taxon>Metamycoplasma</taxon>
    </lineage>
</organism>
<evidence type="ECO:0000313" key="5">
    <source>
        <dbReference type="Proteomes" id="UP000259864"/>
    </source>
</evidence>
<reference evidence="5" key="1">
    <citation type="submission" date="2018-06" db="EMBL/GenBank/DDBJ databases">
        <authorList>
            <consortium name="Pathogen Informatics"/>
        </authorList>
    </citation>
    <scope>NUCLEOTIDE SEQUENCE [LARGE SCALE GENOMIC DNA]</scope>
    <source>
        <strain evidence="5">NCTC10135</strain>
    </source>
</reference>
<keyword evidence="2" id="KW-0808">Transferase</keyword>
<dbReference type="KEGG" id="mala:NCTC10135_00026"/>
<sequence>MGNEHSGVSKTLLKHADEIIYIEQDKQAIQSLNVNAATAICLYEIFKQSKK</sequence>
<feature type="domain" description="tRNA/rRNA methyltransferase SpoU type" evidence="3">
    <location>
        <begin position="1"/>
        <end position="43"/>
    </location>
</feature>
<name>A0A3B0NYS8_9BACT</name>
<proteinExistence type="predicted"/>
<dbReference type="SUPFAM" id="SSF75217">
    <property type="entry name" value="alpha/beta knot"/>
    <property type="match status" value="1"/>
</dbReference>
<dbReference type="GO" id="GO:0003723">
    <property type="term" value="F:RNA binding"/>
    <property type="evidence" value="ECO:0007669"/>
    <property type="project" value="InterPro"/>
</dbReference>
<dbReference type="InterPro" id="IPR029028">
    <property type="entry name" value="Alpha/beta_knot_MTases"/>
</dbReference>
<dbReference type="InterPro" id="IPR001537">
    <property type="entry name" value="SpoU_MeTrfase"/>
</dbReference>
<gene>
    <name evidence="4" type="ORF">NCTC10135_00026</name>
</gene>
<keyword evidence="1 4" id="KW-0489">Methyltransferase</keyword>
<evidence type="ECO:0000259" key="3">
    <source>
        <dbReference type="Pfam" id="PF00588"/>
    </source>
</evidence>
<evidence type="ECO:0000256" key="1">
    <source>
        <dbReference type="ARBA" id="ARBA00022603"/>
    </source>
</evidence>
<dbReference type="GO" id="GO:0032259">
    <property type="term" value="P:methylation"/>
    <property type="evidence" value="ECO:0007669"/>
    <property type="project" value="UniProtKB-KW"/>
</dbReference>
<dbReference type="AlphaFoldDB" id="A0A3B0NYS8"/>